<keyword evidence="4" id="KW-0143">Chaperone</keyword>
<dbReference type="Proteomes" id="UP000584325">
    <property type="component" value="Unassembled WGS sequence"/>
</dbReference>
<keyword evidence="6" id="KW-0969">Cilium</keyword>
<comment type="subcellular location">
    <subcellularLocation>
        <location evidence="1">Cytoplasm</location>
        <location evidence="1">Cytosol</location>
    </subcellularLocation>
</comment>
<keyword evidence="6" id="KW-0966">Cell projection</keyword>
<gene>
    <name evidence="6" type="ORF">FHS02_005991</name>
</gene>
<dbReference type="Gene3D" id="1.20.58.380">
    <property type="entry name" value="Flagellar protein flit"/>
    <property type="match status" value="1"/>
</dbReference>
<organism evidence="6 7">
    <name type="scientific">Pseudoduganella umbonata</name>
    <dbReference type="NCBI Taxonomy" id="864828"/>
    <lineage>
        <taxon>Bacteria</taxon>
        <taxon>Pseudomonadati</taxon>
        <taxon>Pseudomonadota</taxon>
        <taxon>Betaproteobacteria</taxon>
        <taxon>Burkholderiales</taxon>
        <taxon>Oxalobacteraceae</taxon>
        <taxon>Telluria group</taxon>
        <taxon>Pseudoduganella</taxon>
    </lineage>
</organism>
<reference evidence="6 7" key="1">
    <citation type="submission" date="2020-08" db="EMBL/GenBank/DDBJ databases">
        <title>Genomic Encyclopedia of Type Strains, Phase III (KMG-III): the genomes of soil and plant-associated and newly described type strains.</title>
        <authorList>
            <person name="Whitman W."/>
        </authorList>
    </citation>
    <scope>NUCLEOTIDE SEQUENCE [LARGE SCALE GENOMIC DNA]</scope>
    <source>
        <strain evidence="6 7">CECT 7753</strain>
    </source>
</reference>
<evidence type="ECO:0000256" key="1">
    <source>
        <dbReference type="ARBA" id="ARBA00004514"/>
    </source>
</evidence>
<evidence type="ECO:0000256" key="3">
    <source>
        <dbReference type="ARBA" id="ARBA00022795"/>
    </source>
</evidence>
<sequence length="110" mass="12454">MTMTNHDVLSVYAAMSELTNQMVAAANASDWEHLQDLEQRMNAHVAVLKVNEGMVRLEGEQRTRKATLIKQMLEDDRKVRDLITPWMAQLSRLINSAGTERRLVNAYGGV</sequence>
<keyword evidence="3" id="KW-1005">Bacterial flagellum biogenesis</keyword>
<protein>
    <recommendedName>
        <fullName evidence="5">Flagellar protein FliT</fullName>
    </recommendedName>
</protein>
<keyword evidence="2" id="KW-0963">Cytoplasm</keyword>
<evidence type="ECO:0000313" key="7">
    <source>
        <dbReference type="Proteomes" id="UP000584325"/>
    </source>
</evidence>
<dbReference type="RefSeq" id="WP_229422695.1">
    <property type="nucleotide sequence ID" value="NZ_CP040017.1"/>
</dbReference>
<dbReference type="AlphaFoldDB" id="A0A7W5EID4"/>
<comment type="caution">
    <text evidence="6">The sequence shown here is derived from an EMBL/GenBank/DDBJ whole genome shotgun (WGS) entry which is preliminary data.</text>
</comment>
<dbReference type="GO" id="GO:0044781">
    <property type="term" value="P:bacterial-type flagellum organization"/>
    <property type="evidence" value="ECO:0007669"/>
    <property type="project" value="UniProtKB-KW"/>
</dbReference>
<name>A0A7W5EID4_9BURK</name>
<proteinExistence type="predicted"/>
<dbReference type="InterPro" id="IPR008622">
    <property type="entry name" value="FliT"/>
</dbReference>
<evidence type="ECO:0000256" key="2">
    <source>
        <dbReference type="ARBA" id="ARBA00022490"/>
    </source>
</evidence>
<evidence type="ECO:0000256" key="5">
    <source>
        <dbReference type="ARBA" id="ARBA00093797"/>
    </source>
</evidence>
<accession>A0A7W5EID4</accession>
<evidence type="ECO:0000313" key="6">
    <source>
        <dbReference type="EMBL" id="MBB3225121.1"/>
    </source>
</evidence>
<dbReference type="EMBL" id="JACHXS010000016">
    <property type="protein sequence ID" value="MBB3225121.1"/>
    <property type="molecule type" value="Genomic_DNA"/>
</dbReference>
<dbReference type="Pfam" id="PF05400">
    <property type="entry name" value="FliT"/>
    <property type="match status" value="1"/>
</dbReference>
<evidence type="ECO:0000256" key="4">
    <source>
        <dbReference type="ARBA" id="ARBA00023186"/>
    </source>
</evidence>
<keyword evidence="6" id="KW-0282">Flagellum</keyword>